<dbReference type="Gene3D" id="2.60.40.1180">
    <property type="entry name" value="Golgi alpha-mannosidase II"/>
    <property type="match status" value="1"/>
</dbReference>
<reference evidence="4" key="3">
    <citation type="submission" date="2019-09" db="EMBL/GenBank/DDBJ databases">
        <authorList>
            <person name="Zhang D.-C."/>
        </authorList>
    </citation>
    <scope>NUCLEOTIDE SEQUENCE</scope>
    <source>
        <strain evidence="4">RU-4-M-4</strain>
    </source>
</reference>
<evidence type="ECO:0000256" key="2">
    <source>
        <dbReference type="ARBA" id="ARBA00023295"/>
    </source>
</evidence>
<gene>
    <name evidence="4" type="ORF">F2B50_08050</name>
    <name evidence="5" type="ORF">FPF71_08050</name>
</gene>
<dbReference type="EMBL" id="VWRS01000004">
    <property type="protein sequence ID" value="KAA5825138.1"/>
    <property type="molecule type" value="Genomic_DNA"/>
</dbReference>
<proteinExistence type="predicted"/>
<sequence>MKALIVFLLSVICYQTGFSQNTITIPFGADQKIVYNLDTGKATYISFKTRINNFYSEAKIPNTISSKMYKTRTHRVSGDSTIVTNTSPDLPTMHQIFIADNENQLHMIVTLEGKEALSTNYIAPIVAKGKKALDISYVISNPRVIIMPSIQQNTMRWKYPSINSSGLSYGVTAFYENENRHGTVIGALTHDNWRTGIQFSGNDDTLNNLEVICGVKSERDVVEHGEVTGKTISSATIFVGSYQDYRDGLESFGKAMAALTPRESRATSLTHDQNTVLSWKSWGNGANKKDNTLEKLFKVSDRIKDSLETKGFENNQGKVVVQLAGMFLKQFTREEHFKFAQHVKANNQIPGWYNCTWLYPGWARDDTKVTPTSKWTFGDIALRDDNGGFLMTPKLNGKVQKSLDPTHPGTLERFDYLLKEYIAQGFEYIRLDFAQFGAVEGNYYNKEITTGVQAYNYGMRYIHKILQGKVHVNLAISPYFPYQYAHSRRISGDTKYTFETVEYELNALAGGWWLGNGILYDNLDPGDVDFHKEGEHPNIAMSKVNGAAITGFCQSSDDWLDDHRFGITQKYFTNPDVLKVLNKGKSFRPLDIDSENTPNVFYLKEEGTDAIYVAVFNHTTNPLTVSFDFNRMVKNAKSDFKLFDLWTKEESVKPSSGNWTFDLVAKGSKLYKVNPIKEKI</sequence>
<accession>A0A5M7B9Y9</accession>
<dbReference type="EMBL" id="VMBF01000004">
    <property type="protein sequence ID" value="TSJ77632.1"/>
    <property type="molecule type" value="Genomic_DNA"/>
</dbReference>
<reference evidence="4 7" key="1">
    <citation type="journal article" date="2015" name="Int. J. Syst. Evol. Microbiol.">
        <title>Algibacter amylolyticus sp. nov., isolated from intertidal sediment.</title>
        <authorList>
            <person name="Zhang D.C."/>
            <person name="Wu J."/>
            <person name="Neuner K."/>
            <person name="Yao J."/>
            <person name="Margesin R."/>
        </authorList>
    </citation>
    <scope>NUCLEOTIDE SEQUENCE [LARGE SCALE GENOMIC DNA]</scope>
    <source>
        <strain evidence="4 7">RU-4-M-4</strain>
    </source>
</reference>
<dbReference type="Pfam" id="PF17801">
    <property type="entry name" value="Melibiase_C"/>
    <property type="match status" value="1"/>
</dbReference>
<dbReference type="GO" id="GO:0016798">
    <property type="term" value="F:hydrolase activity, acting on glycosyl bonds"/>
    <property type="evidence" value="ECO:0007669"/>
    <property type="project" value="UniProtKB-KW"/>
</dbReference>
<dbReference type="SUPFAM" id="SSF51445">
    <property type="entry name" value="(Trans)glycosidases"/>
    <property type="match status" value="1"/>
</dbReference>
<dbReference type="Gene3D" id="3.20.20.70">
    <property type="entry name" value="Aldolase class I"/>
    <property type="match status" value="1"/>
</dbReference>
<dbReference type="InterPro" id="IPR017853">
    <property type="entry name" value="GH"/>
</dbReference>
<organism evidence="4 7">
    <name type="scientific">Algibacter amylolyticus</name>
    <dbReference type="NCBI Taxonomy" id="1608400"/>
    <lineage>
        <taxon>Bacteria</taxon>
        <taxon>Pseudomonadati</taxon>
        <taxon>Bacteroidota</taxon>
        <taxon>Flavobacteriia</taxon>
        <taxon>Flavobacteriales</taxon>
        <taxon>Flavobacteriaceae</taxon>
        <taxon>Algibacter</taxon>
    </lineage>
</organism>
<name>A0A5M7B9Y9_9FLAO</name>
<dbReference type="Proteomes" id="UP000315145">
    <property type="component" value="Unassembled WGS sequence"/>
</dbReference>
<dbReference type="InterPro" id="IPR041233">
    <property type="entry name" value="Melibiase_C"/>
</dbReference>
<evidence type="ECO:0000313" key="7">
    <source>
        <dbReference type="Proteomes" id="UP000322315"/>
    </source>
</evidence>
<reference evidence="5 6" key="2">
    <citation type="submission" date="2019-07" db="EMBL/GenBank/DDBJ databases">
        <title>Algibacter marinivivus sp. nov., isolated from the surface of a marine red alga.</title>
        <authorList>
            <person name="Zhong X."/>
            <person name="Xu W."/>
            <person name="Zhang Y."/>
            <person name="Zhang Q."/>
            <person name="Du Z."/>
        </authorList>
    </citation>
    <scope>NUCLEOTIDE SEQUENCE [LARGE SCALE GENOMIC DNA]</scope>
    <source>
        <strain evidence="5 6">RU-4-M-4</strain>
    </source>
</reference>
<comment type="caution">
    <text evidence="4">The sequence shown here is derived from an EMBL/GenBank/DDBJ whole genome shotgun (WGS) entry which is preliminary data.</text>
</comment>
<keyword evidence="2" id="KW-0326">Glycosidase</keyword>
<protein>
    <recommendedName>
        <fullName evidence="3">Alpha galactosidase C-terminal domain-containing protein</fullName>
    </recommendedName>
</protein>
<dbReference type="InterPro" id="IPR013785">
    <property type="entry name" value="Aldolase_TIM"/>
</dbReference>
<dbReference type="Proteomes" id="UP000322315">
    <property type="component" value="Unassembled WGS sequence"/>
</dbReference>
<feature type="domain" description="Alpha galactosidase C-terminal" evidence="3">
    <location>
        <begin position="608"/>
        <end position="673"/>
    </location>
</feature>
<dbReference type="OrthoDB" id="1031955at2"/>
<evidence type="ECO:0000313" key="6">
    <source>
        <dbReference type="Proteomes" id="UP000315145"/>
    </source>
</evidence>
<dbReference type="AlphaFoldDB" id="A0A5M7B9Y9"/>
<dbReference type="SUPFAM" id="SSF51011">
    <property type="entry name" value="Glycosyl hydrolase domain"/>
    <property type="match status" value="1"/>
</dbReference>
<evidence type="ECO:0000313" key="5">
    <source>
        <dbReference type="EMBL" id="TSJ77632.1"/>
    </source>
</evidence>
<evidence type="ECO:0000259" key="3">
    <source>
        <dbReference type="Pfam" id="PF17801"/>
    </source>
</evidence>
<dbReference type="InterPro" id="IPR013780">
    <property type="entry name" value="Glyco_hydro_b"/>
</dbReference>
<dbReference type="RefSeq" id="WP_144116170.1">
    <property type="nucleotide sequence ID" value="NZ_JACHGE010000005.1"/>
</dbReference>
<evidence type="ECO:0000313" key="4">
    <source>
        <dbReference type="EMBL" id="KAA5825138.1"/>
    </source>
</evidence>
<keyword evidence="1" id="KW-0378">Hydrolase</keyword>
<evidence type="ECO:0000256" key="1">
    <source>
        <dbReference type="ARBA" id="ARBA00022801"/>
    </source>
</evidence>
<keyword evidence="6" id="KW-1185">Reference proteome</keyword>